<dbReference type="Gene3D" id="3.30.830.10">
    <property type="entry name" value="Metalloenzyme, LuxS/M16 peptidase-like"/>
    <property type="match status" value="4"/>
</dbReference>
<dbReference type="InterPro" id="IPR011765">
    <property type="entry name" value="Pept_M16_N"/>
</dbReference>
<sequence length="974" mass="108972">MTLNSACPAPFSSFSLIESRYIESLNIRLEHYRHLKTGAEHFHLASDSKENVFMVSLRTMPNDSTGVAHILEHTALCGSEKYPVRDPFFMMTRRSLNTFMNAMTSSDWTAYPFASENSKDYENLLSVYLDAVFFSRLDELDFQQEGHRLEFETDNDPSSPLQYKGIVFNEMKGAMSSPVSQLYQTVKSHLFPSNTYHYNSGGDPEHIPDLSYEQLKAFYKTHYHPSNASVFTFGDRPAADIQQRLEEQAFSRFEPLGHSLSVPPEKRFNSRLTVEASYPLETDIDNKTYHTLAWLLGESADLEQQLEAHLLSDLLLDNSASPLRKALETSEIGTNPSPLCGLDDSNREMIFLCGMEGSTPEQAEAFEQLVTETLQQVAEQGVSDDDIEAMLHQLELSQREITGDSYPYGLQLIFSVTGAATHGGSVMESLDIDQALAQLREKTKQPGYIGEAIERLLLNNAHRVQLSFKPNPEFKARQLQHERDRLDTIQQTLSDEQAQQIVATAQALKERQAQVDDDSLLPKVTLDDVNPEVKTIKAHKNGPVVQYAAGTNGLVYQQWYWPIPQLTVDEQQLMPLYTAMLPELGAGKFDYLEMQQQQAAKTGALNLYSLYKTDIQDTSKLNGYLVLSGKALEPNAQALTDIMEQHWLNARFDETDRIQDYLNLMSSRRVQGITGSGHSLAMQASSASHAVGSALSYHNTGLPAIARLKGWIQAWQQDPKQLGPWLQALQSLHRKFQASSAHALVVGEQDSLAELERIQLATQMNFAEQGASHHQSIALAAKENLVWSVDTQVNFCAAAYKTVAPEHPDSAALTILAGVLRNNYLHTAVREQGGAYGGGASHDNSNGVFRFYSYRDPRLEETLEDFSKSLNWLEKTSISDDQVEQSILGVVSSLDKPGSPAGEAKAAYQNLLFNRSDDFRKYYREQLLSVTSKQLVDVAGRYLTDDNKTEAVITDTSNAERLADKGFAWHKLSE</sequence>
<dbReference type="Pfam" id="PF05193">
    <property type="entry name" value="Peptidase_M16_C"/>
    <property type="match status" value="1"/>
</dbReference>
<dbReference type="InterPro" id="IPR013578">
    <property type="entry name" value="Peptidase_M16C_assoc"/>
</dbReference>
<dbReference type="SUPFAM" id="SSF63411">
    <property type="entry name" value="LuxS/MPP-like metallohydrolase"/>
    <property type="match status" value="4"/>
</dbReference>
<dbReference type="Pfam" id="PF22516">
    <property type="entry name" value="PreP_C"/>
    <property type="match status" value="1"/>
</dbReference>
<dbReference type="RefSeq" id="WP_147712869.1">
    <property type="nucleotide sequence ID" value="NZ_VKAD01000001.1"/>
</dbReference>
<dbReference type="GO" id="GO:0046872">
    <property type="term" value="F:metal ion binding"/>
    <property type="evidence" value="ECO:0007669"/>
    <property type="project" value="InterPro"/>
</dbReference>
<accession>A0A5C8Z840</accession>
<evidence type="ECO:0000313" key="3">
    <source>
        <dbReference type="Proteomes" id="UP000321764"/>
    </source>
</evidence>
<proteinExistence type="predicted"/>
<dbReference type="InterPro" id="IPR007863">
    <property type="entry name" value="Peptidase_M16_C"/>
</dbReference>
<evidence type="ECO:0000313" key="2">
    <source>
        <dbReference type="EMBL" id="TXR53474.1"/>
    </source>
</evidence>
<dbReference type="PANTHER" id="PTHR43016">
    <property type="entry name" value="PRESEQUENCE PROTEASE"/>
    <property type="match status" value="1"/>
</dbReference>
<keyword evidence="3" id="KW-1185">Reference proteome</keyword>
<dbReference type="AlphaFoldDB" id="A0A5C8Z840"/>
<dbReference type="InterPro" id="IPR055130">
    <property type="entry name" value="PreP_C"/>
</dbReference>
<gene>
    <name evidence="2" type="ORF">FME95_02580</name>
</gene>
<protein>
    <submittedName>
        <fullName evidence="2">Peptidase M16</fullName>
    </submittedName>
</protein>
<feature type="domain" description="Peptidase M16C associated" evidence="1">
    <location>
        <begin position="468"/>
        <end position="711"/>
    </location>
</feature>
<dbReference type="GO" id="GO:0006508">
    <property type="term" value="P:proteolysis"/>
    <property type="evidence" value="ECO:0007669"/>
    <property type="project" value="InterPro"/>
</dbReference>
<dbReference type="SMART" id="SM01264">
    <property type="entry name" value="M16C_associated"/>
    <property type="match status" value="1"/>
</dbReference>
<reference evidence="2 3" key="1">
    <citation type="submission" date="2019-07" db="EMBL/GenBank/DDBJ databases">
        <title>Reinekea sp. strain SSH23 genome sequencing and assembly.</title>
        <authorList>
            <person name="Kim I."/>
        </authorList>
    </citation>
    <scope>NUCLEOTIDE SEQUENCE [LARGE SCALE GENOMIC DNA]</scope>
    <source>
        <strain evidence="2 3">SSH23</strain>
    </source>
</reference>
<dbReference type="FunFam" id="3.30.830.10:FF:000034">
    <property type="entry name" value="presequence protease 1, chloroplastic/mitochondrial"/>
    <property type="match status" value="1"/>
</dbReference>
<dbReference type="EMBL" id="VKAD01000001">
    <property type="protein sequence ID" value="TXR53474.1"/>
    <property type="molecule type" value="Genomic_DNA"/>
</dbReference>
<name>A0A5C8Z840_9GAMM</name>
<comment type="caution">
    <text evidence="2">The sequence shown here is derived from an EMBL/GenBank/DDBJ whole genome shotgun (WGS) entry which is preliminary data.</text>
</comment>
<evidence type="ECO:0000259" key="1">
    <source>
        <dbReference type="SMART" id="SM01264"/>
    </source>
</evidence>
<organism evidence="2 3">
    <name type="scientific">Reinekea thalattae</name>
    <dbReference type="NCBI Taxonomy" id="2593301"/>
    <lineage>
        <taxon>Bacteria</taxon>
        <taxon>Pseudomonadati</taxon>
        <taxon>Pseudomonadota</taxon>
        <taxon>Gammaproteobacteria</taxon>
        <taxon>Oceanospirillales</taxon>
        <taxon>Saccharospirillaceae</taxon>
        <taxon>Reinekea</taxon>
    </lineage>
</organism>
<dbReference type="InterPro" id="IPR011249">
    <property type="entry name" value="Metalloenz_LuxS/M16"/>
</dbReference>
<dbReference type="OrthoDB" id="9762027at2"/>
<dbReference type="PANTHER" id="PTHR43016:SF13">
    <property type="entry name" value="PRESEQUENCE PROTEASE, MITOCHONDRIAL"/>
    <property type="match status" value="1"/>
</dbReference>
<dbReference type="Pfam" id="PF00675">
    <property type="entry name" value="Peptidase_M16"/>
    <property type="match status" value="1"/>
</dbReference>
<dbReference type="Proteomes" id="UP000321764">
    <property type="component" value="Unassembled WGS sequence"/>
</dbReference>
<dbReference type="Pfam" id="PF08367">
    <property type="entry name" value="M16C_assoc"/>
    <property type="match status" value="1"/>
</dbReference>